<dbReference type="PANTHER" id="PTHR46116">
    <property type="entry name" value="(E3-INDEPENDENT) E2 UBIQUITIN-CONJUGATING ENZYME"/>
    <property type="match status" value="1"/>
</dbReference>
<dbReference type="Pfam" id="PF00179">
    <property type="entry name" value="UQ_con"/>
    <property type="match status" value="1"/>
</dbReference>
<evidence type="ECO:0000313" key="8">
    <source>
        <dbReference type="Proteomes" id="UP000479710"/>
    </source>
</evidence>
<evidence type="ECO:0000313" key="7">
    <source>
        <dbReference type="EMBL" id="KAF0926219.1"/>
    </source>
</evidence>
<evidence type="ECO:0000256" key="2">
    <source>
        <dbReference type="ARBA" id="ARBA00022679"/>
    </source>
</evidence>
<dbReference type="FunFam" id="3.10.110.10:FF:000028">
    <property type="entry name" value="Probable ubiquitin-conjugating enzyme E2 23"/>
    <property type="match status" value="1"/>
</dbReference>
<protein>
    <recommendedName>
        <fullName evidence="1">E2 ubiquitin-conjugating enzyme</fullName>
        <ecNumber evidence="1">2.3.2.23</ecNumber>
    </recommendedName>
</protein>
<dbReference type="PANTHER" id="PTHR46116:SF15">
    <property type="entry name" value="(E3-INDEPENDENT) E2 UBIQUITIN-CONJUGATING ENZYME"/>
    <property type="match status" value="1"/>
</dbReference>
<dbReference type="Gene3D" id="3.10.110.10">
    <property type="entry name" value="Ubiquitin Conjugating Enzyme"/>
    <property type="match status" value="1"/>
</dbReference>
<gene>
    <name evidence="7" type="ORF">E2562_022048</name>
</gene>
<keyword evidence="8" id="KW-1185">Reference proteome</keyword>
<dbReference type="CDD" id="cd23837">
    <property type="entry name" value="UBCc_UBE2O"/>
    <property type="match status" value="1"/>
</dbReference>
<dbReference type="InterPro" id="IPR057735">
    <property type="entry name" value="UBE2O-like_tSH3-B"/>
</dbReference>
<dbReference type="Pfam" id="PF23044">
    <property type="entry name" value="SH3-C_UBE2O"/>
    <property type="match status" value="1"/>
</dbReference>
<sequence>MSVDLETSSGDIIKHVNSKKLSRVRSFVSGDCVVMGPWIGRVIRAFDLVTVVFSDGARCEMLLRDSEFVLEKLAVEDNGRCQRTGIVTSVDALERTVNVKWTVSVDSDTVNCGDGPTEETVSAYELVLHPDFSFCAGEVVIRSAVNIENSEANLTNGTVAVSRESLDNSSAFLSCIGNVLGYKDEGLEVQWASGAISRVQHFEIIALDRILDDSLESMIEEHTTDDLVDMAEQEKMHLEDMKNALEESAGDCTGSLRKATAFLFPKTAFDFLTNMASSLFGAHDSTSSNSVTADPQYQIVTTAELQPSAEDLSEKKQTMELMTQIEKPTLDSENVMRFDVVTDCSDHHFVKENGHENVKRGWGKKIQQEWAILQNDLPDGIHVRVYEERMDLLRACIVGAAGTPYHDNLFFFDIFFPPDYPYEPPSVHYHSGGLRLNPNLYESGKVCLSLLKTWAGTGNEVWDPENSTVLQLLLSLQALVLNEKPYFNEAGYDKFVGKADGEKNSITYNENAFLLSRKSMTYILHKPPKHFEKFVKEHFTCRAPHILDACKAYFGGDLVGHARDSVYISDDGCKNSSTGFKIMLGKLLPKLVATFSEAGIPCSL</sequence>
<organism evidence="7 8">
    <name type="scientific">Oryza meyeriana var. granulata</name>
    <dbReference type="NCBI Taxonomy" id="110450"/>
    <lineage>
        <taxon>Eukaryota</taxon>
        <taxon>Viridiplantae</taxon>
        <taxon>Streptophyta</taxon>
        <taxon>Embryophyta</taxon>
        <taxon>Tracheophyta</taxon>
        <taxon>Spermatophyta</taxon>
        <taxon>Magnoliopsida</taxon>
        <taxon>Liliopsida</taxon>
        <taxon>Poales</taxon>
        <taxon>Poaceae</taxon>
        <taxon>BOP clade</taxon>
        <taxon>Oryzoideae</taxon>
        <taxon>Oryzeae</taxon>
        <taxon>Oryzinae</taxon>
        <taxon>Oryza</taxon>
        <taxon>Oryza meyeriana</taxon>
    </lineage>
</organism>
<evidence type="ECO:0000256" key="3">
    <source>
        <dbReference type="ARBA" id="ARBA00022741"/>
    </source>
</evidence>
<proteinExistence type="predicted"/>
<dbReference type="SMART" id="SM00212">
    <property type="entry name" value="UBCc"/>
    <property type="match status" value="1"/>
</dbReference>
<dbReference type="GO" id="GO:0061631">
    <property type="term" value="F:ubiquitin conjugating enzyme activity"/>
    <property type="evidence" value="ECO:0007669"/>
    <property type="project" value="UniProtKB-EC"/>
</dbReference>
<dbReference type="GO" id="GO:0005524">
    <property type="term" value="F:ATP binding"/>
    <property type="evidence" value="ECO:0007669"/>
    <property type="project" value="UniProtKB-KW"/>
</dbReference>
<keyword evidence="4" id="KW-0833">Ubl conjugation pathway</keyword>
<reference evidence="7 8" key="1">
    <citation type="submission" date="2019-11" db="EMBL/GenBank/DDBJ databases">
        <title>Whole genome sequence of Oryza granulata.</title>
        <authorList>
            <person name="Li W."/>
        </authorList>
    </citation>
    <scope>NUCLEOTIDE SEQUENCE [LARGE SCALE GENOMIC DNA]</scope>
    <source>
        <strain evidence="8">cv. Menghai</strain>
        <tissue evidence="7">Leaf</tissue>
    </source>
</reference>
<comment type="caution">
    <text evidence="7">The sequence shown here is derived from an EMBL/GenBank/DDBJ whole genome shotgun (WGS) entry which is preliminary data.</text>
</comment>
<evidence type="ECO:0000256" key="5">
    <source>
        <dbReference type="ARBA" id="ARBA00022840"/>
    </source>
</evidence>
<dbReference type="Pfam" id="PF23046">
    <property type="entry name" value="tSH3-B_UBE2O"/>
    <property type="match status" value="1"/>
</dbReference>
<evidence type="ECO:0000256" key="1">
    <source>
        <dbReference type="ARBA" id="ARBA00012486"/>
    </source>
</evidence>
<feature type="domain" description="UBC core" evidence="6">
    <location>
        <begin position="361"/>
        <end position="521"/>
    </location>
</feature>
<keyword evidence="2" id="KW-0808">Transferase</keyword>
<evidence type="ECO:0000259" key="6">
    <source>
        <dbReference type="PROSITE" id="PS50127"/>
    </source>
</evidence>
<name>A0A6G1ENM2_9ORYZ</name>
<dbReference type="InterPro" id="IPR057734">
    <property type="entry name" value="UBE2O-like_SH3-C"/>
</dbReference>
<dbReference type="Proteomes" id="UP000479710">
    <property type="component" value="Unassembled WGS sequence"/>
</dbReference>
<dbReference type="AlphaFoldDB" id="A0A6G1ENM2"/>
<dbReference type="InterPro" id="IPR000608">
    <property type="entry name" value="UBC"/>
</dbReference>
<keyword evidence="5" id="KW-0067">ATP-binding</keyword>
<dbReference type="OrthoDB" id="47801at2759"/>
<dbReference type="EMBL" id="SPHZ02000003">
    <property type="protein sequence ID" value="KAF0926219.1"/>
    <property type="molecule type" value="Genomic_DNA"/>
</dbReference>
<keyword evidence="3" id="KW-0547">Nucleotide-binding</keyword>
<evidence type="ECO:0000256" key="4">
    <source>
        <dbReference type="ARBA" id="ARBA00022786"/>
    </source>
</evidence>
<dbReference type="SUPFAM" id="SSF54495">
    <property type="entry name" value="UBC-like"/>
    <property type="match status" value="1"/>
</dbReference>
<dbReference type="PROSITE" id="PS50127">
    <property type="entry name" value="UBC_2"/>
    <property type="match status" value="1"/>
</dbReference>
<dbReference type="EC" id="2.3.2.23" evidence="1"/>
<dbReference type="InterPro" id="IPR016135">
    <property type="entry name" value="UBQ-conjugating_enzyme/RWD"/>
</dbReference>
<accession>A0A6G1ENM2</accession>